<gene>
    <name evidence="1" type="ORF">QFC20_007740</name>
</gene>
<accession>A0ACC2UWL8</accession>
<evidence type="ECO:0000313" key="1">
    <source>
        <dbReference type="EMBL" id="KAJ9091065.1"/>
    </source>
</evidence>
<name>A0ACC2UWL8_9TREE</name>
<dbReference type="Proteomes" id="UP001230649">
    <property type="component" value="Unassembled WGS sequence"/>
</dbReference>
<organism evidence="1 2">
    <name type="scientific">Naganishia adeliensis</name>
    <dbReference type="NCBI Taxonomy" id="92952"/>
    <lineage>
        <taxon>Eukaryota</taxon>
        <taxon>Fungi</taxon>
        <taxon>Dikarya</taxon>
        <taxon>Basidiomycota</taxon>
        <taxon>Agaricomycotina</taxon>
        <taxon>Tremellomycetes</taxon>
        <taxon>Filobasidiales</taxon>
        <taxon>Filobasidiaceae</taxon>
        <taxon>Naganishia</taxon>
    </lineage>
</organism>
<reference evidence="1" key="1">
    <citation type="submission" date="2023-04" db="EMBL/GenBank/DDBJ databases">
        <title>Draft Genome sequencing of Naganishia species isolated from polar environments using Oxford Nanopore Technology.</title>
        <authorList>
            <person name="Leo P."/>
            <person name="Venkateswaran K."/>
        </authorList>
    </citation>
    <scope>NUCLEOTIDE SEQUENCE</scope>
    <source>
        <strain evidence="1">MNA-CCFEE 5262</strain>
    </source>
</reference>
<proteinExistence type="predicted"/>
<evidence type="ECO:0000313" key="2">
    <source>
        <dbReference type="Proteomes" id="UP001230649"/>
    </source>
</evidence>
<comment type="caution">
    <text evidence="1">The sequence shown here is derived from an EMBL/GenBank/DDBJ whole genome shotgun (WGS) entry which is preliminary data.</text>
</comment>
<sequence length="132" mass="14519">MLIARNGMLKTEIQTAALRFDQYYMTRAHAESSEAPRYMRRLAKWQEKNDPASLEHDFSGRNAFTNNPGTWQDSRTGQALPENAPVSANADGNPYPNAPGFGGHRFAGVADGLQSGRPSTQYGSESGLMRQV</sequence>
<protein>
    <submittedName>
        <fullName evidence="1">Uncharacterized protein</fullName>
    </submittedName>
</protein>
<keyword evidence="2" id="KW-1185">Reference proteome</keyword>
<dbReference type="EMBL" id="JASBWS010000213">
    <property type="protein sequence ID" value="KAJ9091065.1"/>
    <property type="molecule type" value="Genomic_DNA"/>
</dbReference>